<proteinExistence type="predicted"/>
<dbReference type="OrthoDB" id="1746209at2759"/>
<dbReference type="InterPro" id="IPR041694">
    <property type="entry name" value="ADH_N_2"/>
</dbReference>
<gene>
    <name evidence="4" type="ORF">SHERM_09783</name>
</gene>
<dbReference type="EMBL" id="CACSLK010000984">
    <property type="protein sequence ID" value="CAA0806906.1"/>
    <property type="molecule type" value="Genomic_DNA"/>
</dbReference>
<protein>
    <submittedName>
        <fullName evidence="4">Zinc-binding dehydrogenase family protein</fullName>
    </submittedName>
</protein>
<dbReference type="SUPFAM" id="SSF50129">
    <property type="entry name" value="GroES-like"/>
    <property type="match status" value="1"/>
</dbReference>
<dbReference type="Gene3D" id="3.90.180.10">
    <property type="entry name" value="Medium-chain alcohol dehydrogenases, catalytic domain"/>
    <property type="match status" value="1"/>
</dbReference>
<evidence type="ECO:0000256" key="1">
    <source>
        <dbReference type="ARBA" id="ARBA00023002"/>
    </source>
</evidence>
<keyword evidence="2" id="KW-0812">Transmembrane</keyword>
<dbReference type="InterPro" id="IPR011032">
    <property type="entry name" value="GroES-like_sf"/>
</dbReference>
<organism evidence="4 5">
    <name type="scientific">Striga hermonthica</name>
    <name type="common">Purple witchweed</name>
    <name type="synonym">Buchnera hermonthica</name>
    <dbReference type="NCBI Taxonomy" id="68872"/>
    <lineage>
        <taxon>Eukaryota</taxon>
        <taxon>Viridiplantae</taxon>
        <taxon>Streptophyta</taxon>
        <taxon>Embryophyta</taxon>
        <taxon>Tracheophyta</taxon>
        <taxon>Spermatophyta</taxon>
        <taxon>Magnoliopsida</taxon>
        <taxon>eudicotyledons</taxon>
        <taxon>Gunneridae</taxon>
        <taxon>Pentapetalae</taxon>
        <taxon>asterids</taxon>
        <taxon>lamiids</taxon>
        <taxon>Lamiales</taxon>
        <taxon>Orobanchaceae</taxon>
        <taxon>Buchnereae</taxon>
        <taxon>Striga</taxon>
    </lineage>
</organism>
<feature type="transmembrane region" description="Helical" evidence="2">
    <location>
        <begin position="133"/>
        <end position="153"/>
    </location>
</feature>
<dbReference type="InterPro" id="IPR045010">
    <property type="entry name" value="MDR_fam"/>
</dbReference>
<evidence type="ECO:0000313" key="4">
    <source>
        <dbReference type="EMBL" id="CAA0806906.1"/>
    </source>
</evidence>
<keyword evidence="2" id="KW-1133">Transmembrane helix</keyword>
<dbReference type="Pfam" id="PF16884">
    <property type="entry name" value="ADH_N_2"/>
    <property type="match status" value="1"/>
</dbReference>
<evidence type="ECO:0000259" key="3">
    <source>
        <dbReference type="Pfam" id="PF16884"/>
    </source>
</evidence>
<dbReference type="PANTHER" id="PTHR43205">
    <property type="entry name" value="PROSTAGLANDIN REDUCTASE"/>
    <property type="match status" value="1"/>
</dbReference>
<comment type="caution">
    <text evidence="4">The sequence shown here is derived from an EMBL/GenBank/DDBJ whole genome shotgun (WGS) entry which is preliminary data.</text>
</comment>
<dbReference type="AlphaFoldDB" id="A0A9N7R1Q6"/>
<keyword evidence="1" id="KW-0560">Oxidoreductase</keyword>
<evidence type="ECO:0000256" key="2">
    <source>
        <dbReference type="SAM" id="Phobius"/>
    </source>
</evidence>
<dbReference type="GO" id="GO:0016628">
    <property type="term" value="F:oxidoreductase activity, acting on the CH-CH group of donors, NAD or NADP as acceptor"/>
    <property type="evidence" value="ECO:0007669"/>
    <property type="project" value="InterPro"/>
</dbReference>
<keyword evidence="5" id="KW-1185">Reference proteome</keyword>
<dbReference type="Proteomes" id="UP001153555">
    <property type="component" value="Unassembled WGS sequence"/>
</dbReference>
<accession>A0A9N7R1Q6</accession>
<dbReference type="PANTHER" id="PTHR43205:SF12">
    <property type="entry name" value="OS06G0602900 PROTEIN"/>
    <property type="match status" value="1"/>
</dbReference>
<keyword evidence="2" id="KW-0472">Membrane</keyword>
<reference evidence="4" key="1">
    <citation type="submission" date="2019-12" db="EMBL/GenBank/DDBJ databases">
        <authorList>
            <person name="Scholes J."/>
        </authorList>
    </citation>
    <scope>NUCLEOTIDE SEQUENCE</scope>
</reference>
<sequence length="155" mass="17039">MAGMIVRNKYVVIKHHIDEAPRKSDFAISEQLISLNSTNSSKSKVVVKNLYVSIDPYLINCMKTQSNTQILNVQGVDYILPGQEIRGSGVGEVVYSKEADFGRGDLVLGLLSWGEYTLVEDGRKLLKLDNAMGFPLSYYAGGVLGMCSCFSAYTN</sequence>
<feature type="domain" description="Oxidoreductase N-terminal" evidence="3">
    <location>
        <begin position="9"/>
        <end position="127"/>
    </location>
</feature>
<name>A0A9N7R1Q6_STRHE</name>
<evidence type="ECO:0000313" key="5">
    <source>
        <dbReference type="Proteomes" id="UP001153555"/>
    </source>
</evidence>